<gene>
    <name evidence="1" type="ORF">AVEN_208117_1</name>
</gene>
<keyword evidence="2" id="KW-1185">Reference proteome</keyword>
<organism evidence="1 2">
    <name type="scientific">Araneus ventricosus</name>
    <name type="common">Orbweaver spider</name>
    <name type="synonym">Epeira ventricosa</name>
    <dbReference type="NCBI Taxonomy" id="182803"/>
    <lineage>
        <taxon>Eukaryota</taxon>
        <taxon>Metazoa</taxon>
        <taxon>Ecdysozoa</taxon>
        <taxon>Arthropoda</taxon>
        <taxon>Chelicerata</taxon>
        <taxon>Arachnida</taxon>
        <taxon>Araneae</taxon>
        <taxon>Araneomorphae</taxon>
        <taxon>Entelegynae</taxon>
        <taxon>Araneoidea</taxon>
        <taxon>Araneidae</taxon>
        <taxon>Araneus</taxon>
    </lineage>
</organism>
<sequence length="245" mass="26667">MGKGPRHPSPLVCWPHPTSTDSPMGLRVPQGWMGKGTNILPLVCCPHPTPTDSPMGLERLGWMGKGGRYLPLNTSQVDRLIHGLRVHRDGWGRGRTSSHWCVATSHVDRLTQQAESTGMDGGRGQTSSGWCGAHIPRRPTHPMGLGGSTGVDGKGDRHPPAGVLLHIPSLTDSPMWGPEVHRDGWGRGRNILPLVSCPQPTSTDSPMGLRVHRDEWGRGWGSLEVWRGEFHLSCPPLHLIVVPND</sequence>
<accession>A0A4Y2EUJ9</accession>
<dbReference type="EMBL" id="BGPR01093962">
    <property type="protein sequence ID" value="GBM32932.1"/>
    <property type="molecule type" value="Genomic_DNA"/>
</dbReference>
<reference evidence="1 2" key="1">
    <citation type="journal article" date="2019" name="Sci. Rep.">
        <title>Orb-weaving spider Araneus ventricosus genome elucidates the spidroin gene catalogue.</title>
        <authorList>
            <person name="Kono N."/>
            <person name="Nakamura H."/>
            <person name="Ohtoshi R."/>
            <person name="Moran D.A.P."/>
            <person name="Shinohara A."/>
            <person name="Yoshida Y."/>
            <person name="Fujiwara M."/>
            <person name="Mori M."/>
            <person name="Tomita M."/>
            <person name="Arakawa K."/>
        </authorList>
    </citation>
    <scope>NUCLEOTIDE SEQUENCE [LARGE SCALE GENOMIC DNA]</scope>
</reference>
<protein>
    <submittedName>
        <fullName evidence="1">Uncharacterized protein</fullName>
    </submittedName>
</protein>
<evidence type="ECO:0000313" key="2">
    <source>
        <dbReference type="Proteomes" id="UP000499080"/>
    </source>
</evidence>
<comment type="caution">
    <text evidence="1">The sequence shown here is derived from an EMBL/GenBank/DDBJ whole genome shotgun (WGS) entry which is preliminary data.</text>
</comment>
<name>A0A4Y2EUJ9_ARAVE</name>
<proteinExistence type="predicted"/>
<dbReference type="AlphaFoldDB" id="A0A4Y2EUJ9"/>
<evidence type="ECO:0000313" key="1">
    <source>
        <dbReference type="EMBL" id="GBM32932.1"/>
    </source>
</evidence>
<dbReference type="Proteomes" id="UP000499080">
    <property type="component" value="Unassembled WGS sequence"/>
</dbReference>